<evidence type="ECO:0000313" key="1">
    <source>
        <dbReference type="EMBL" id="SFC44346.1"/>
    </source>
</evidence>
<organism evidence="1 2">
    <name type="scientific">Parapedobacter composti</name>
    <dbReference type="NCBI Taxonomy" id="623281"/>
    <lineage>
        <taxon>Bacteria</taxon>
        <taxon>Pseudomonadati</taxon>
        <taxon>Bacteroidota</taxon>
        <taxon>Sphingobacteriia</taxon>
        <taxon>Sphingobacteriales</taxon>
        <taxon>Sphingobacteriaceae</taxon>
        <taxon>Parapedobacter</taxon>
    </lineage>
</organism>
<dbReference type="AlphaFoldDB" id="A0A1I1J7C1"/>
<reference evidence="1 2" key="1">
    <citation type="submission" date="2016-10" db="EMBL/GenBank/DDBJ databases">
        <authorList>
            <person name="de Groot N.N."/>
        </authorList>
    </citation>
    <scope>NUCLEOTIDE SEQUENCE [LARGE SCALE GENOMIC DNA]</scope>
    <source>
        <strain evidence="1 2">DSM 22900</strain>
    </source>
</reference>
<dbReference type="Proteomes" id="UP000199577">
    <property type="component" value="Unassembled WGS sequence"/>
</dbReference>
<dbReference type="EMBL" id="FOLL01000011">
    <property type="protein sequence ID" value="SFC44346.1"/>
    <property type="molecule type" value="Genomic_DNA"/>
</dbReference>
<evidence type="ECO:0000313" key="2">
    <source>
        <dbReference type="Proteomes" id="UP000199577"/>
    </source>
</evidence>
<accession>A0A1I1J7C1</accession>
<evidence type="ECO:0008006" key="3">
    <source>
        <dbReference type="Google" id="ProtNLM"/>
    </source>
</evidence>
<name>A0A1I1J7C1_9SPHI</name>
<dbReference type="STRING" id="623281.SAMN05421747_11150"/>
<sequence length="256" mass="28222">MKHTFQHTIKMKTSNKLLLITGLVLMAAAIAYAIAIKAKFEDMTNKPIVLETFPVDTLTEVEIRGTAPRGLNLQATLSYHERTEVRYTDHDFIRMEREGTRLKITIAHPKGYSSVITRRPEIFISSPVLQRVAIHGTPLDSLDLPPDAHVLTRNHYSKSEVDVKGYHGPQLAVYASNGAKLTLSGMKIDSLDAHAAESGILVIHGNSFGDARLKVGKQGKAEVRGPQLGTLYTDVDLDGELVMKGTDLVIKNGQYH</sequence>
<protein>
    <recommendedName>
        <fullName evidence="3">Auto-transporter adhesin, head GIN domain</fullName>
    </recommendedName>
</protein>
<gene>
    <name evidence="1" type="ORF">SAMN05421747_11150</name>
</gene>
<proteinExistence type="predicted"/>
<dbReference type="Gene3D" id="2.160.20.120">
    <property type="match status" value="1"/>
</dbReference>
<keyword evidence="2" id="KW-1185">Reference proteome</keyword>